<dbReference type="EMBL" id="MZ439919">
    <property type="protein sequence ID" value="UHB41915.1"/>
    <property type="molecule type" value="Genomic_DNA"/>
</dbReference>
<sequence>MKCITIMWSFQDLKSPQTNPFLMNNPEYYSDMLKILRTYVSVYPRSEALRESILYLYPAHHDLIIDCFTTNGSDSLFDLCENAMTMYEPAQNYTNSDVSVLLVEYSRGEGYSPDFGELLINP</sequence>
<geneLocation type="mitochondrion" evidence="1"/>
<dbReference type="AlphaFoldDB" id="A0A8K1ZR75"/>
<evidence type="ECO:0000313" key="1">
    <source>
        <dbReference type="EMBL" id="UHB41915.1"/>
    </source>
</evidence>
<organism evidence="1">
    <name type="scientific">Apiotrichum gamsii</name>
    <dbReference type="NCBI Taxonomy" id="1105092"/>
    <lineage>
        <taxon>Eukaryota</taxon>
        <taxon>Fungi</taxon>
        <taxon>Dikarya</taxon>
        <taxon>Basidiomycota</taxon>
        <taxon>Agaricomycotina</taxon>
        <taxon>Tremellomycetes</taxon>
        <taxon>Trichosporonales</taxon>
        <taxon>Trichosporonaceae</taxon>
        <taxon>Apiotrichum</taxon>
    </lineage>
</organism>
<accession>A0A8K1ZR75</accession>
<name>A0A8K1ZR75_9TREE</name>
<reference evidence="1" key="1">
    <citation type="submission" date="2021-06" db="EMBL/GenBank/DDBJ databases">
        <title>The complete mitochondrial genomes of Apiotrichum species.</title>
        <authorList>
            <person name="Li Q."/>
        </authorList>
    </citation>
    <scope>NUCLEOTIDE SEQUENCE</scope>
</reference>
<protein>
    <submittedName>
        <fullName evidence="1">Uncharacterized protein</fullName>
    </submittedName>
</protein>
<proteinExistence type="predicted"/>
<gene>
    <name evidence="1" type="primary">orf122</name>
</gene>
<keyword evidence="1" id="KW-0496">Mitochondrion</keyword>